<dbReference type="PANTHER" id="PTHR30529:SF3">
    <property type="entry name" value="CYTOCHROME B561 HOMOLOG 1"/>
    <property type="match status" value="1"/>
</dbReference>
<feature type="transmembrane region" description="Helical" evidence="13">
    <location>
        <begin position="53"/>
        <end position="72"/>
    </location>
</feature>
<organism evidence="15 17">
    <name type="scientific">Cronobacter universalis NCTC 9529</name>
    <dbReference type="NCBI Taxonomy" id="1074000"/>
    <lineage>
        <taxon>Bacteria</taxon>
        <taxon>Pseudomonadati</taxon>
        <taxon>Pseudomonadota</taxon>
        <taxon>Gammaproteobacteria</taxon>
        <taxon>Enterobacterales</taxon>
        <taxon>Enterobacteriaceae</taxon>
        <taxon>Cronobacter</taxon>
    </lineage>
</organism>
<comment type="similarity">
    <text evidence="12">Belongs to the cytochrome b561 family.</text>
</comment>
<keyword evidence="3" id="KW-0813">Transport</keyword>
<evidence type="ECO:0000256" key="11">
    <source>
        <dbReference type="ARBA" id="ARBA00023136"/>
    </source>
</evidence>
<dbReference type="GO" id="GO:0022904">
    <property type="term" value="P:respiratory electron transport chain"/>
    <property type="evidence" value="ECO:0007669"/>
    <property type="project" value="InterPro"/>
</dbReference>
<dbReference type="EMBL" id="CP012258">
    <property type="protein sequence ID" value="ALB57093.1"/>
    <property type="molecule type" value="Genomic_DNA"/>
</dbReference>
<reference evidence="17" key="1">
    <citation type="submission" date="2015-07" db="EMBL/GenBank/DDBJ databases">
        <authorList>
            <person name="Moine D."/>
            <person name="Kassam M."/>
        </authorList>
    </citation>
    <scope>NUCLEOTIDE SEQUENCE [LARGE SCALE GENOMIC DNA]</scope>
    <source>
        <strain evidence="17">NCTC 9529</strain>
        <plasmid evidence="17">pCUNV1</plasmid>
    </source>
</reference>
<dbReference type="RefSeq" id="WP_038858839.1">
    <property type="nucleotide sequence ID" value="NZ_AJKW01000027.1"/>
</dbReference>
<evidence type="ECO:0000256" key="8">
    <source>
        <dbReference type="ARBA" id="ARBA00022982"/>
    </source>
</evidence>
<keyword evidence="6 13" id="KW-0812">Transmembrane</keyword>
<keyword evidence="10" id="KW-0408">Iron</keyword>
<reference evidence="16 18" key="4">
    <citation type="submission" date="2018-06" db="EMBL/GenBank/DDBJ databases">
        <authorList>
            <consortium name="Pathogen Informatics"/>
            <person name="Doyle S."/>
        </authorList>
    </citation>
    <scope>NUCLEOTIDE SEQUENCE [LARGE SCALE GENOMIC DNA]</scope>
    <source>
        <strain evidence="18">NCTC 9529</strain>
        <strain evidence="16">NCTC9529</strain>
    </source>
</reference>
<evidence type="ECO:0000256" key="6">
    <source>
        <dbReference type="ARBA" id="ARBA00022692"/>
    </source>
</evidence>
<dbReference type="Proteomes" id="UP000254849">
    <property type="component" value="Unassembled WGS sequence"/>
</dbReference>
<evidence type="ECO:0000256" key="9">
    <source>
        <dbReference type="ARBA" id="ARBA00022989"/>
    </source>
</evidence>
<feature type="transmembrane region" description="Helical" evidence="13">
    <location>
        <begin position="92"/>
        <end position="114"/>
    </location>
</feature>
<evidence type="ECO:0000313" key="17">
    <source>
        <dbReference type="Proteomes" id="UP000061974"/>
    </source>
</evidence>
<keyword evidence="8" id="KW-0249">Electron transport</keyword>
<keyword evidence="7" id="KW-0479">Metal-binding</keyword>
<accession>A0AAC8VUM0</accession>
<dbReference type="AlphaFoldDB" id="A0AAC8VUM0"/>
<evidence type="ECO:0000256" key="10">
    <source>
        <dbReference type="ARBA" id="ARBA00023004"/>
    </source>
</evidence>
<evidence type="ECO:0000256" key="5">
    <source>
        <dbReference type="ARBA" id="ARBA00022617"/>
    </source>
</evidence>
<keyword evidence="9 13" id="KW-1133">Transmembrane helix</keyword>
<evidence type="ECO:0000313" key="15">
    <source>
        <dbReference type="EMBL" id="ALB57093.1"/>
    </source>
</evidence>
<evidence type="ECO:0000256" key="3">
    <source>
        <dbReference type="ARBA" id="ARBA00022448"/>
    </source>
</evidence>
<evidence type="ECO:0000259" key="14">
    <source>
        <dbReference type="Pfam" id="PF01292"/>
    </source>
</evidence>
<sequence>MAEMNLSVTRRRYDGVTLSLHWLTAAGVLFLFASAHIWEWLERGTPLRKGLQAVHISCGILLTVIVIVRLAWRFSGRRAPSREATSPAARFLAGSVHAALYLLLAAQIVLGFLFRWAQHEPFTFFGIIDLTGWFNVDPAIKHTLATWHNGVAWAIIALVFMHALAALAHHYVLKDDTLRRMMPGRAFTGDGHQK</sequence>
<dbReference type="GO" id="GO:0009055">
    <property type="term" value="F:electron transfer activity"/>
    <property type="evidence" value="ECO:0007669"/>
    <property type="project" value="InterPro"/>
</dbReference>
<keyword evidence="15" id="KW-0614">Plasmid</keyword>
<keyword evidence="18" id="KW-1185">Reference proteome</keyword>
<dbReference type="GO" id="GO:0005886">
    <property type="term" value="C:plasma membrane"/>
    <property type="evidence" value="ECO:0007669"/>
    <property type="project" value="UniProtKB-SubCell"/>
</dbReference>
<feature type="transmembrane region" description="Helical" evidence="13">
    <location>
        <begin position="151"/>
        <end position="173"/>
    </location>
</feature>
<dbReference type="SUPFAM" id="SSF81342">
    <property type="entry name" value="Transmembrane di-heme cytochromes"/>
    <property type="match status" value="1"/>
</dbReference>
<feature type="transmembrane region" description="Helical" evidence="13">
    <location>
        <begin position="20"/>
        <end position="41"/>
    </location>
</feature>
<dbReference type="InterPro" id="IPR011577">
    <property type="entry name" value="Cyt_b561_bac/Ni-Hgenase"/>
</dbReference>
<evidence type="ECO:0000313" key="16">
    <source>
        <dbReference type="EMBL" id="STE84834.1"/>
    </source>
</evidence>
<gene>
    <name evidence="16" type="primary">yceJ_2</name>
    <name evidence="15" type="ORF">AFK65_20290</name>
    <name evidence="16" type="ORF">NCTC9529_04161</name>
</gene>
<dbReference type="GO" id="GO:0020037">
    <property type="term" value="F:heme binding"/>
    <property type="evidence" value="ECO:0007669"/>
    <property type="project" value="TreeGrafter"/>
</dbReference>
<reference evidence="17" key="2">
    <citation type="submission" date="2015-09" db="EMBL/GenBank/DDBJ databases">
        <title>Cronobacter genome sequencing and assembly.</title>
        <authorList>
            <person name="Descombes P."/>
            <person name="Baert L."/>
            <person name="Ngom-Bru C."/>
            <person name="Barretto C."/>
        </authorList>
    </citation>
    <scope>NUCLEOTIDE SEQUENCE [LARGE SCALE GENOMIC DNA]</scope>
    <source>
        <strain evidence="17">NCTC 9529</strain>
        <plasmid evidence="17">pCUNV1</plasmid>
    </source>
</reference>
<evidence type="ECO:0000313" key="18">
    <source>
        <dbReference type="Proteomes" id="UP000254849"/>
    </source>
</evidence>
<evidence type="ECO:0000256" key="13">
    <source>
        <dbReference type="SAM" id="Phobius"/>
    </source>
</evidence>
<comment type="subcellular location">
    <subcellularLocation>
        <location evidence="2">Cell membrane</location>
        <topology evidence="2">Multi-pass membrane protein</topology>
    </subcellularLocation>
</comment>
<evidence type="ECO:0000256" key="4">
    <source>
        <dbReference type="ARBA" id="ARBA00022475"/>
    </source>
</evidence>
<dbReference type="InterPro" id="IPR052168">
    <property type="entry name" value="Cytochrome_b561_oxidase"/>
</dbReference>
<dbReference type="Proteomes" id="UP000061974">
    <property type="component" value="Plasmid pCUNV1"/>
</dbReference>
<dbReference type="KEGG" id="cui:AFK65_20290"/>
<feature type="domain" description="Cytochrome b561 bacterial/Ni-hydrogenase" evidence="14">
    <location>
        <begin position="12"/>
        <end position="184"/>
    </location>
</feature>
<evidence type="ECO:0000256" key="7">
    <source>
        <dbReference type="ARBA" id="ARBA00022723"/>
    </source>
</evidence>
<keyword evidence="5" id="KW-0349">Heme</keyword>
<comment type="cofactor">
    <cofactor evidence="1">
        <name>heme b</name>
        <dbReference type="ChEBI" id="CHEBI:60344"/>
    </cofactor>
</comment>
<evidence type="ECO:0000256" key="2">
    <source>
        <dbReference type="ARBA" id="ARBA00004651"/>
    </source>
</evidence>
<name>A0AAC8VUM0_9ENTR</name>
<dbReference type="PANTHER" id="PTHR30529">
    <property type="entry name" value="CYTOCHROME B561"/>
    <property type="match status" value="1"/>
</dbReference>
<evidence type="ECO:0000256" key="12">
    <source>
        <dbReference type="ARBA" id="ARBA00037975"/>
    </source>
</evidence>
<keyword evidence="11 13" id="KW-0472">Membrane</keyword>
<dbReference type="Pfam" id="PF01292">
    <property type="entry name" value="Ni_hydr_CYTB"/>
    <property type="match status" value="1"/>
</dbReference>
<proteinExistence type="inferred from homology"/>
<reference evidence="15 17" key="3">
    <citation type="journal article" date="2016" name="Genome Announc.">
        <title>Fully Closed Genome Sequences of Five Type Strains of the Genus Cronobacter and One Cronobacter sakazakii Strain.</title>
        <authorList>
            <person name="Moine D."/>
            <person name="Kassam M."/>
            <person name="Baert L."/>
            <person name="Tang Y."/>
            <person name="Barretto C."/>
            <person name="Ngom Bru C."/>
            <person name="Klijn A."/>
            <person name="Descombes P."/>
        </authorList>
    </citation>
    <scope>NUCLEOTIDE SEQUENCE [LARGE SCALE GENOMIC DNA]</scope>
    <source>
        <strain evidence="15 17">NCTC 9529</strain>
    </source>
</reference>
<dbReference type="Gene3D" id="1.20.950.20">
    <property type="entry name" value="Transmembrane di-heme cytochromes, Chain C"/>
    <property type="match status" value="1"/>
</dbReference>
<evidence type="ECO:0000256" key="1">
    <source>
        <dbReference type="ARBA" id="ARBA00001970"/>
    </source>
</evidence>
<dbReference type="EMBL" id="UFYH01000002">
    <property type="protein sequence ID" value="STE84834.1"/>
    <property type="molecule type" value="Genomic_DNA"/>
</dbReference>
<geneLocation type="plasmid" evidence="15 17">
    <name>pCUNV1</name>
</geneLocation>
<dbReference type="GO" id="GO:0046872">
    <property type="term" value="F:metal ion binding"/>
    <property type="evidence" value="ECO:0007669"/>
    <property type="project" value="UniProtKB-KW"/>
</dbReference>
<keyword evidence="4" id="KW-1003">Cell membrane</keyword>
<protein>
    <submittedName>
        <fullName evidence="15 16">Cytochrome B</fullName>
    </submittedName>
</protein>
<dbReference type="InterPro" id="IPR016174">
    <property type="entry name" value="Di-haem_cyt_TM"/>
</dbReference>